<name>A0A0E9VQ04_ANGAN</name>
<reference evidence="2" key="2">
    <citation type="journal article" date="2015" name="Fish Shellfish Immunol.">
        <title>Early steps in the European eel (Anguilla anguilla)-Vibrio vulnificus interaction in the gills: Role of the RtxA13 toxin.</title>
        <authorList>
            <person name="Callol A."/>
            <person name="Pajuelo D."/>
            <person name="Ebbesson L."/>
            <person name="Teles M."/>
            <person name="MacKenzie S."/>
            <person name="Amaro C."/>
        </authorList>
    </citation>
    <scope>NUCLEOTIDE SEQUENCE</scope>
</reference>
<dbReference type="AlphaFoldDB" id="A0A0E9VQ04"/>
<sequence length="68" mass="7851">MNRSIRCTPMGQVVESTHPLLTIYNSVLIRCEDVTNTKYVPVPNMFLFLSVDMSFITFYMALLNKAQF</sequence>
<organism evidence="2">
    <name type="scientific">Anguilla anguilla</name>
    <name type="common">European freshwater eel</name>
    <name type="synonym">Muraena anguilla</name>
    <dbReference type="NCBI Taxonomy" id="7936"/>
    <lineage>
        <taxon>Eukaryota</taxon>
        <taxon>Metazoa</taxon>
        <taxon>Chordata</taxon>
        <taxon>Craniata</taxon>
        <taxon>Vertebrata</taxon>
        <taxon>Euteleostomi</taxon>
        <taxon>Actinopterygii</taxon>
        <taxon>Neopterygii</taxon>
        <taxon>Teleostei</taxon>
        <taxon>Anguilliformes</taxon>
        <taxon>Anguillidae</taxon>
        <taxon>Anguilla</taxon>
    </lineage>
</organism>
<proteinExistence type="predicted"/>
<keyword evidence="1" id="KW-0812">Transmembrane</keyword>
<protein>
    <submittedName>
        <fullName evidence="2">Uncharacterized protein</fullName>
    </submittedName>
</protein>
<evidence type="ECO:0000256" key="1">
    <source>
        <dbReference type="SAM" id="Phobius"/>
    </source>
</evidence>
<dbReference type="EMBL" id="GBXM01028456">
    <property type="protein sequence ID" value="JAH80121.1"/>
    <property type="molecule type" value="Transcribed_RNA"/>
</dbReference>
<evidence type="ECO:0000313" key="2">
    <source>
        <dbReference type="EMBL" id="JAH80121.1"/>
    </source>
</evidence>
<keyword evidence="1" id="KW-1133">Transmembrane helix</keyword>
<feature type="transmembrane region" description="Helical" evidence="1">
    <location>
        <begin position="45"/>
        <end position="63"/>
    </location>
</feature>
<reference evidence="2" key="1">
    <citation type="submission" date="2014-11" db="EMBL/GenBank/DDBJ databases">
        <authorList>
            <person name="Amaro Gonzalez C."/>
        </authorList>
    </citation>
    <scope>NUCLEOTIDE SEQUENCE</scope>
</reference>
<keyword evidence="1" id="KW-0472">Membrane</keyword>
<accession>A0A0E9VQ04</accession>